<dbReference type="Gene3D" id="2.130.10.10">
    <property type="entry name" value="YVTN repeat-like/Quinoprotein amine dehydrogenase"/>
    <property type="match status" value="1"/>
</dbReference>
<feature type="compositionally biased region" description="Polar residues" evidence="7">
    <location>
        <begin position="642"/>
        <end position="670"/>
    </location>
</feature>
<dbReference type="Proteomes" id="UP000054018">
    <property type="component" value="Unassembled WGS sequence"/>
</dbReference>
<sequence length="1267" mass="137839">MHNIAHRRSSTYNVPPPKRLQLYSNELFSDSRNHGQYQGPIRNVHLPRTTTQGGGTIAKSDDGVRCVVAGRESLRILRLSAQDESQASDHKSAVGRGGHRIEASRNLWEGSGLKIDSASTDVAWCSGSYNNKILTSARNGELIMWDLNKAGSTKYEMKTKNHVRSIHKLSCSTIVPYYCVTGSADGDMRVWDLRDMSRSLMRIHHPTSVRSLVFSPCTSLPLQAVVGLENGSMYRWDLQMGQRGQLDRLPVAHTGAVLSLDWCTGASGPTDDSSPSMGKSWIVSGSLDHTVKVWNLSGSATSSHVSAKPAYTLHPAYPVRRVAWRPDHPCELAVVSNAEFGSGSGSELMASPRLQSASSAFISAAISTTDHMDKASKVGTSGDSVEIWDVRRGWIAKWTVDASVSEGGVTDAVFCDSHALWAQHSSGTFAQIDLRSSNRPIDAITRVALSWSVRHSTDGALTFVTDKTARWEVPYDDVHPSKRSLLSERNLRAKCLSDESRMPARQCLGTYIRISPSVTLEHDTFLRLAKKYRVPDNLSQRKEACAQNAEIAMQAGQFSSAQVWLILMSLLTDVVPDSLVSSVHRTAHKDVRAMPLPRSISAPAVGSATVVSYTSGSTSVPVSVNTTPSDPAASFHHVHAQFTTPQSLSQPRTPIRQTQGQQLPTFTSGSGASGPTPAPNSGRSSADKCQPLLDPSHPTKVPPNSRSHTPASSATSSPRHHSVPLGPTPTPATSHSSPMLTMTPRRPSVLGPAPPYAHPPAHVHTHTQSMRGRRPSVLSRSSVVPSAQSESPSVTSSGSLRHVGEGALDDSDSSDEGYEREEGAAAGTGTAFGDKNQNPDLAGAGEDTASPENQPVRPPVATIRSLSLSRAGPTQPSPLSRLAVQQPWPDLPTEKARTESDEDGSPSPHSTDSEGARRCSDEECDRTKHHARRARTGSMVKIHTRKTSRLRPGRSRSSTVASLVVHPIPPVAALSPVGSAVNTSLSAHFEQNHKRERELTRRASQSSIQTVIAPSLRERVPDMGTGLPDEDALVLERWHEMGDQEKKVVMEEEARLHDTTWQAMRDALEEYADQGDIQMCAMLAIFAARELKVELMRTVQFIETYIDTLMRYQLHHIAAYIRKRVHTEDIRKTTGLETTIYTACGRCRKPILGFRTPPTSRGVYALCSSCRAPVVRCAICHLPVRALLFQCAVCTHGGHQECYRRYYMERPMDPLPSSTVSRGQLRVTTDVVGRAQVNGKGERCLAGHPCATGCGHFCWVATTDING</sequence>
<evidence type="ECO:0000256" key="7">
    <source>
        <dbReference type="SAM" id="MobiDB-lite"/>
    </source>
</evidence>
<reference evidence="8 9" key="1">
    <citation type="submission" date="2014-04" db="EMBL/GenBank/DDBJ databases">
        <authorList>
            <consortium name="DOE Joint Genome Institute"/>
            <person name="Kuo A."/>
            <person name="Kohler A."/>
            <person name="Costa M.D."/>
            <person name="Nagy L.G."/>
            <person name="Floudas D."/>
            <person name="Copeland A."/>
            <person name="Barry K.W."/>
            <person name="Cichocki N."/>
            <person name="Veneault-Fourrey C."/>
            <person name="LaButti K."/>
            <person name="Lindquist E.A."/>
            <person name="Lipzen A."/>
            <person name="Lundell T."/>
            <person name="Morin E."/>
            <person name="Murat C."/>
            <person name="Sun H."/>
            <person name="Tunlid A."/>
            <person name="Henrissat B."/>
            <person name="Grigoriev I.V."/>
            <person name="Hibbett D.S."/>
            <person name="Martin F."/>
            <person name="Nordberg H.P."/>
            <person name="Cantor M.N."/>
            <person name="Hua S.X."/>
        </authorList>
    </citation>
    <scope>NUCLEOTIDE SEQUENCE [LARGE SCALE GENOMIC DNA]</scope>
    <source>
        <strain evidence="8 9">441</strain>
    </source>
</reference>
<dbReference type="PROSITE" id="PS50082">
    <property type="entry name" value="WD_REPEATS_2"/>
    <property type="match status" value="2"/>
</dbReference>
<dbReference type="GO" id="GO:1904263">
    <property type="term" value="P:positive regulation of TORC1 signaling"/>
    <property type="evidence" value="ECO:0007669"/>
    <property type="project" value="TreeGrafter"/>
</dbReference>
<keyword evidence="4" id="KW-0863">Zinc-finger</keyword>
<feature type="region of interest" description="Disordered" evidence="7">
    <location>
        <begin position="33"/>
        <end position="55"/>
    </location>
</feature>
<dbReference type="InterPro" id="IPR015943">
    <property type="entry name" value="WD40/YVTN_repeat-like_dom_sf"/>
</dbReference>
<dbReference type="GO" id="GO:0016239">
    <property type="term" value="P:positive regulation of macroautophagy"/>
    <property type="evidence" value="ECO:0007669"/>
    <property type="project" value="TreeGrafter"/>
</dbReference>
<evidence type="ECO:0000256" key="5">
    <source>
        <dbReference type="ARBA" id="ARBA00022833"/>
    </source>
</evidence>
<dbReference type="HOGENOM" id="CLU_007954_0_0_1"/>
<keyword evidence="2" id="KW-0479">Metal-binding</keyword>
<feature type="compositionally biased region" description="Low complexity" evidence="7">
    <location>
        <begin position="705"/>
        <end position="717"/>
    </location>
</feature>
<evidence type="ECO:0000313" key="9">
    <source>
        <dbReference type="Proteomes" id="UP000054018"/>
    </source>
</evidence>
<dbReference type="Pfam" id="PF00400">
    <property type="entry name" value="WD40"/>
    <property type="match status" value="1"/>
</dbReference>
<dbReference type="AlphaFoldDB" id="A0A0C9Z8G6"/>
<keyword evidence="3" id="KW-0677">Repeat</keyword>
<feature type="compositionally biased region" description="Polar residues" evidence="7">
    <location>
        <begin position="864"/>
        <end position="878"/>
    </location>
</feature>
<dbReference type="OrthoDB" id="60955at2759"/>
<keyword evidence="1 6" id="KW-0853">WD repeat</keyword>
<reference evidence="9" key="2">
    <citation type="submission" date="2015-01" db="EMBL/GenBank/DDBJ databases">
        <title>Evolutionary Origins and Diversification of the Mycorrhizal Mutualists.</title>
        <authorList>
            <consortium name="DOE Joint Genome Institute"/>
            <consortium name="Mycorrhizal Genomics Consortium"/>
            <person name="Kohler A."/>
            <person name="Kuo A."/>
            <person name="Nagy L.G."/>
            <person name="Floudas D."/>
            <person name="Copeland A."/>
            <person name="Barry K.W."/>
            <person name="Cichocki N."/>
            <person name="Veneault-Fourrey C."/>
            <person name="LaButti K."/>
            <person name="Lindquist E.A."/>
            <person name="Lipzen A."/>
            <person name="Lundell T."/>
            <person name="Morin E."/>
            <person name="Murat C."/>
            <person name="Riley R."/>
            <person name="Ohm R."/>
            <person name="Sun H."/>
            <person name="Tunlid A."/>
            <person name="Henrissat B."/>
            <person name="Grigoriev I.V."/>
            <person name="Hibbett D.S."/>
            <person name="Martin F."/>
        </authorList>
    </citation>
    <scope>NUCLEOTIDE SEQUENCE [LARGE SCALE GENOMIC DNA]</scope>
    <source>
        <strain evidence="9">441</strain>
    </source>
</reference>
<keyword evidence="9" id="KW-1185">Reference proteome</keyword>
<dbReference type="SMART" id="SM00320">
    <property type="entry name" value="WD40"/>
    <property type="match status" value="5"/>
</dbReference>
<feature type="compositionally biased region" description="Low complexity" evidence="7">
    <location>
        <begin position="775"/>
        <end position="786"/>
    </location>
</feature>
<feature type="compositionally biased region" description="Acidic residues" evidence="7">
    <location>
        <begin position="807"/>
        <end position="819"/>
    </location>
</feature>
<proteinExistence type="predicted"/>
<accession>A0A0C9Z8G6</accession>
<evidence type="ECO:0000256" key="3">
    <source>
        <dbReference type="ARBA" id="ARBA00022737"/>
    </source>
</evidence>
<evidence type="ECO:0000313" key="8">
    <source>
        <dbReference type="EMBL" id="KIK25591.1"/>
    </source>
</evidence>
<feature type="repeat" description="WD" evidence="6">
    <location>
        <begin position="282"/>
        <end position="304"/>
    </location>
</feature>
<dbReference type="EMBL" id="KN833707">
    <property type="protein sequence ID" value="KIK25591.1"/>
    <property type="molecule type" value="Genomic_DNA"/>
</dbReference>
<dbReference type="InterPro" id="IPR037590">
    <property type="entry name" value="WDR24"/>
</dbReference>
<dbReference type="STRING" id="765257.A0A0C9Z8G6"/>
<dbReference type="GO" id="GO:0005774">
    <property type="term" value="C:vacuolar membrane"/>
    <property type="evidence" value="ECO:0007669"/>
    <property type="project" value="TreeGrafter"/>
</dbReference>
<dbReference type="GO" id="GO:0061700">
    <property type="term" value="C:GATOR2 complex"/>
    <property type="evidence" value="ECO:0007669"/>
    <property type="project" value="TreeGrafter"/>
</dbReference>
<keyword evidence="5" id="KW-0862">Zinc</keyword>
<protein>
    <submittedName>
        <fullName evidence="8">Uncharacterized protein</fullName>
    </submittedName>
</protein>
<dbReference type="SUPFAM" id="SSF50978">
    <property type="entry name" value="WD40 repeat-like"/>
    <property type="match status" value="1"/>
</dbReference>
<evidence type="ECO:0000256" key="2">
    <source>
        <dbReference type="ARBA" id="ARBA00022723"/>
    </source>
</evidence>
<dbReference type="InterPro" id="IPR019775">
    <property type="entry name" value="WD40_repeat_CS"/>
</dbReference>
<dbReference type="InterPro" id="IPR001680">
    <property type="entry name" value="WD40_rpt"/>
</dbReference>
<organism evidence="8 9">
    <name type="scientific">Pisolithus microcarpus 441</name>
    <dbReference type="NCBI Taxonomy" id="765257"/>
    <lineage>
        <taxon>Eukaryota</taxon>
        <taxon>Fungi</taxon>
        <taxon>Dikarya</taxon>
        <taxon>Basidiomycota</taxon>
        <taxon>Agaricomycotina</taxon>
        <taxon>Agaricomycetes</taxon>
        <taxon>Agaricomycetidae</taxon>
        <taxon>Boletales</taxon>
        <taxon>Sclerodermatineae</taxon>
        <taxon>Pisolithaceae</taxon>
        <taxon>Pisolithus</taxon>
    </lineage>
</organism>
<evidence type="ECO:0000256" key="4">
    <source>
        <dbReference type="ARBA" id="ARBA00022771"/>
    </source>
</evidence>
<dbReference type="GO" id="GO:0005829">
    <property type="term" value="C:cytosol"/>
    <property type="evidence" value="ECO:0007669"/>
    <property type="project" value="TreeGrafter"/>
</dbReference>
<evidence type="ECO:0000256" key="6">
    <source>
        <dbReference type="PROSITE-ProRule" id="PRU00221"/>
    </source>
</evidence>
<evidence type="ECO:0000256" key="1">
    <source>
        <dbReference type="ARBA" id="ARBA00022574"/>
    </source>
</evidence>
<gene>
    <name evidence="8" type="ORF">PISMIDRAFT_641897</name>
</gene>
<feature type="repeat" description="WD" evidence="6">
    <location>
        <begin position="180"/>
        <end position="201"/>
    </location>
</feature>
<feature type="compositionally biased region" description="Basic and acidic residues" evidence="7">
    <location>
        <begin position="911"/>
        <end position="921"/>
    </location>
</feature>
<feature type="region of interest" description="Disordered" evidence="7">
    <location>
        <begin position="642"/>
        <end position="936"/>
    </location>
</feature>
<dbReference type="PANTHER" id="PTHR46200">
    <property type="entry name" value="GATOR COMPLEX PROTEIN WDR24"/>
    <property type="match status" value="1"/>
</dbReference>
<name>A0A0C9Z8G6_9AGAM</name>
<dbReference type="GO" id="GO:0008270">
    <property type="term" value="F:zinc ion binding"/>
    <property type="evidence" value="ECO:0007669"/>
    <property type="project" value="UniProtKB-KW"/>
</dbReference>
<dbReference type="PROSITE" id="PS00678">
    <property type="entry name" value="WD_REPEATS_1"/>
    <property type="match status" value="1"/>
</dbReference>
<feature type="compositionally biased region" description="Polar residues" evidence="7">
    <location>
        <begin position="787"/>
        <end position="799"/>
    </location>
</feature>
<dbReference type="InterPro" id="IPR036322">
    <property type="entry name" value="WD40_repeat_dom_sf"/>
</dbReference>
<dbReference type="PANTHER" id="PTHR46200:SF1">
    <property type="entry name" value="GATOR COMPLEX PROTEIN WDR24"/>
    <property type="match status" value="1"/>
</dbReference>